<proteinExistence type="predicted"/>
<dbReference type="AlphaFoldDB" id="A0A7R8CX85"/>
<evidence type="ECO:0000313" key="2">
    <source>
        <dbReference type="EMBL" id="CAF2959074.1"/>
    </source>
</evidence>
<feature type="compositionally biased region" description="Low complexity" evidence="1">
    <location>
        <begin position="64"/>
        <end position="77"/>
    </location>
</feature>
<gene>
    <name evidence="2" type="ORF">LSAA_9350</name>
</gene>
<feature type="compositionally biased region" description="Basic and acidic residues" evidence="1">
    <location>
        <begin position="96"/>
        <end position="115"/>
    </location>
</feature>
<reference evidence="2" key="1">
    <citation type="submission" date="2021-02" db="EMBL/GenBank/DDBJ databases">
        <authorList>
            <person name="Bekaert M."/>
        </authorList>
    </citation>
    <scope>NUCLEOTIDE SEQUENCE</scope>
    <source>
        <strain evidence="2">IoA-00</strain>
    </source>
</reference>
<evidence type="ECO:0000313" key="3">
    <source>
        <dbReference type="Proteomes" id="UP000675881"/>
    </source>
</evidence>
<keyword evidence="3" id="KW-1185">Reference proteome</keyword>
<evidence type="ECO:0000256" key="1">
    <source>
        <dbReference type="SAM" id="MobiDB-lite"/>
    </source>
</evidence>
<feature type="region of interest" description="Disordered" evidence="1">
    <location>
        <begin position="1"/>
        <end position="24"/>
    </location>
</feature>
<organism evidence="2 3">
    <name type="scientific">Lepeophtheirus salmonis</name>
    <name type="common">Salmon louse</name>
    <name type="synonym">Caligus salmonis</name>
    <dbReference type="NCBI Taxonomy" id="72036"/>
    <lineage>
        <taxon>Eukaryota</taxon>
        <taxon>Metazoa</taxon>
        <taxon>Ecdysozoa</taxon>
        <taxon>Arthropoda</taxon>
        <taxon>Crustacea</taxon>
        <taxon>Multicrustacea</taxon>
        <taxon>Hexanauplia</taxon>
        <taxon>Copepoda</taxon>
        <taxon>Siphonostomatoida</taxon>
        <taxon>Caligidae</taxon>
        <taxon>Lepeophtheirus</taxon>
    </lineage>
</organism>
<dbReference type="EMBL" id="HG994584">
    <property type="protein sequence ID" value="CAF2959074.1"/>
    <property type="molecule type" value="Genomic_DNA"/>
</dbReference>
<name>A0A7R8CX85_LEPSM</name>
<protein>
    <submittedName>
        <fullName evidence="2">(salmon louse) hypothetical protein</fullName>
    </submittedName>
</protein>
<accession>A0A7R8CX85</accession>
<feature type="region of interest" description="Disordered" evidence="1">
    <location>
        <begin position="63"/>
        <end position="118"/>
    </location>
</feature>
<feature type="compositionally biased region" description="Polar residues" evidence="1">
    <location>
        <begin position="9"/>
        <end position="24"/>
    </location>
</feature>
<sequence length="141" mass="15905">MDLDPNNPSPDNASIESNNTNPKQQAILTELVKDQCQEECEPISNQNYAHSEKVLQVTIVPPDNISSETESNSEVNSAANDRIDNVATDEVNTTYIDDKSPNLNNEKRTNNEHINTRRKLSLPTLENLDQVQWADQKLMNE</sequence>
<dbReference type="Proteomes" id="UP000675881">
    <property type="component" value="Chromosome 5"/>
</dbReference>